<dbReference type="SUPFAM" id="SSF47676">
    <property type="entry name" value="Conserved domain common to transcription factors TFIIS, elongin A, CRSP70"/>
    <property type="match status" value="1"/>
</dbReference>
<dbReference type="RefSeq" id="XP_066933050.1">
    <property type="nucleotide sequence ID" value="XM_067076949.1"/>
</dbReference>
<evidence type="ECO:0000256" key="1">
    <source>
        <dbReference type="ARBA" id="ARBA00004123"/>
    </source>
</evidence>
<dbReference type="AlphaFoldDB" id="A0A7M5V1M9"/>
<organism evidence="7 8">
    <name type="scientific">Clytia hemisphaerica</name>
    <dbReference type="NCBI Taxonomy" id="252671"/>
    <lineage>
        <taxon>Eukaryota</taxon>
        <taxon>Metazoa</taxon>
        <taxon>Cnidaria</taxon>
        <taxon>Hydrozoa</taxon>
        <taxon>Hydroidolina</taxon>
        <taxon>Leptothecata</taxon>
        <taxon>Obeliida</taxon>
        <taxon>Clytiidae</taxon>
        <taxon>Clytia</taxon>
    </lineage>
</organism>
<evidence type="ECO:0000256" key="4">
    <source>
        <dbReference type="SAM" id="MobiDB-lite"/>
    </source>
</evidence>
<dbReference type="Pfam" id="PF08711">
    <property type="entry name" value="Med26"/>
    <property type="match status" value="1"/>
</dbReference>
<comment type="subcellular location">
    <subcellularLocation>
        <location evidence="1 3">Nucleus</location>
    </subcellularLocation>
</comment>
<feature type="domain" description="TFIIS N-terminal" evidence="5">
    <location>
        <begin position="41"/>
        <end position="115"/>
    </location>
</feature>
<dbReference type="Proteomes" id="UP000594262">
    <property type="component" value="Unplaced"/>
</dbReference>
<keyword evidence="8" id="KW-1185">Reference proteome</keyword>
<dbReference type="SMART" id="SM00509">
    <property type="entry name" value="TFS2N"/>
    <property type="match status" value="1"/>
</dbReference>
<evidence type="ECO:0008006" key="9">
    <source>
        <dbReference type="Google" id="ProtNLM"/>
    </source>
</evidence>
<dbReference type="PROSITE" id="PS51321">
    <property type="entry name" value="TFIIS_CENTRAL"/>
    <property type="match status" value="1"/>
</dbReference>
<accession>A0A7M5V1M9</accession>
<protein>
    <recommendedName>
        <fullName evidence="9">Transcription elongation factor A N-terminal and central domain-containing protein 2</fullName>
    </recommendedName>
</protein>
<dbReference type="InterPro" id="IPR003617">
    <property type="entry name" value="TFIIS/CRSP70_N_sub"/>
</dbReference>
<name>A0A7M5V1M9_9CNID</name>
<evidence type="ECO:0000256" key="3">
    <source>
        <dbReference type="PROSITE-ProRule" id="PRU00649"/>
    </source>
</evidence>
<dbReference type="InterPro" id="IPR035441">
    <property type="entry name" value="TFIIS/LEDGF_dom_sf"/>
</dbReference>
<dbReference type="InterPro" id="IPR017923">
    <property type="entry name" value="TFIIS_N"/>
</dbReference>
<dbReference type="EnsemblMetazoa" id="CLYHEMT005978.2">
    <property type="protein sequence ID" value="CLYHEMP005978.2"/>
    <property type="gene ID" value="CLYHEMG005978"/>
</dbReference>
<feature type="domain" description="TFIIS central" evidence="6">
    <location>
        <begin position="132"/>
        <end position="212"/>
    </location>
</feature>
<evidence type="ECO:0000313" key="8">
    <source>
        <dbReference type="Proteomes" id="UP000594262"/>
    </source>
</evidence>
<dbReference type="PROSITE" id="PS51319">
    <property type="entry name" value="TFIIS_N"/>
    <property type="match status" value="1"/>
</dbReference>
<keyword evidence="2 3" id="KW-0539">Nucleus</keyword>
<evidence type="ECO:0000259" key="5">
    <source>
        <dbReference type="PROSITE" id="PS51319"/>
    </source>
</evidence>
<reference evidence="7" key="1">
    <citation type="submission" date="2021-01" db="UniProtKB">
        <authorList>
            <consortium name="EnsemblMetazoa"/>
        </authorList>
    </citation>
    <scope>IDENTIFICATION</scope>
</reference>
<dbReference type="GO" id="GO:0005634">
    <property type="term" value="C:nucleus"/>
    <property type="evidence" value="ECO:0007669"/>
    <property type="project" value="UniProtKB-SubCell"/>
</dbReference>
<evidence type="ECO:0000259" key="6">
    <source>
        <dbReference type="PROSITE" id="PS51321"/>
    </source>
</evidence>
<evidence type="ECO:0000313" key="7">
    <source>
        <dbReference type="EnsemblMetazoa" id="CLYHEMP005978.2"/>
    </source>
</evidence>
<evidence type="ECO:0000256" key="2">
    <source>
        <dbReference type="ARBA" id="ARBA00023242"/>
    </source>
</evidence>
<dbReference type="GeneID" id="136820727"/>
<dbReference type="Gene3D" id="1.20.930.10">
    <property type="entry name" value="Conserved domain common to transcription factors TFIIS, elongin A, CRSP70"/>
    <property type="match status" value="1"/>
</dbReference>
<sequence>MDKFVIRTPRDQVNDKQNGRPQKPRKKQTTIESLSRVVIVEQVHRQKEILKNAETTPQFLISTLKDLHKAIPSKSVLLETKVGHVVNKLRHHSDPEVKEQARLLLKKWKKFYREINARQPIDVRSDLKTEKFRTKAKQLLRKAIGIKDDHAIALSIEKTIYRAEKSVNTPKYRRLIRTICIKVTNDSQTKEQLKNGKLSTVSLIKMIESSVT</sequence>
<feature type="region of interest" description="Disordered" evidence="4">
    <location>
        <begin position="1"/>
        <end position="30"/>
    </location>
</feature>
<dbReference type="OrthoDB" id="5545019at2759"/>
<dbReference type="GO" id="GO:0006351">
    <property type="term" value="P:DNA-templated transcription"/>
    <property type="evidence" value="ECO:0007669"/>
    <property type="project" value="InterPro"/>
</dbReference>
<proteinExistence type="predicted"/>
<dbReference type="InterPro" id="IPR003618">
    <property type="entry name" value="TFIIS_cen_dom"/>
</dbReference>
<feature type="compositionally biased region" description="Basic and acidic residues" evidence="4">
    <location>
        <begin position="1"/>
        <end position="18"/>
    </location>
</feature>